<dbReference type="HAMAP" id="MF_00925">
    <property type="entry name" value="OM_assembly_BamE"/>
    <property type="match status" value="1"/>
</dbReference>
<comment type="subunit">
    <text evidence="4">Part of the Bam complex.</text>
</comment>
<dbReference type="PANTHER" id="PTHR37482">
    <property type="entry name" value="OUTER MEMBRANE PROTEIN ASSEMBLY FACTOR BAME"/>
    <property type="match status" value="1"/>
</dbReference>
<evidence type="ECO:0000256" key="2">
    <source>
        <dbReference type="ARBA" id="ARBA00023136"/>
    </source>
</evidence>
<dbReference type="InterPro" id="IPR037873">
    <property type="entry name" value="BamE-like"/>
</dbReference>
<dbReference type="Pfam" id="PF04355">
    <property type="entry name" value="BamE"/>
    <property type="match status" value="1"/>
</dbReference>
<keyword evidence="4" id="KW-0564">Palmitate</keyword>
<dbReference type="EMBL" id="QQAX01000003">
    <property type="protein sequence ID" value="RDI48049.1"/>
    <property type="molecule type" value="Genomic_DNA"/>
</dbReference>
<dbReference type="AlphaFoldDB" id="A0A370GX45"/>
<evidence type="ECO:0000259" key="5">
    <source>
        <dbReference type="Pfam" id="PF04355"/>
    </source>
</evidence>
<dbReference type="InterPro" id="IPR007450">
    <property type="entry name" value="BamE_dom"/>
</dbReference>
<name>A0A370GX45_9COXI</name>
<reference evidence="6 7" key="1">
    <citation type="submission" date="2018-07" db="EMBL/GenBank/DDBJ databases">
        <title>Genomic Encyclopedia of Type Strains, Phase IV (KMG-IV): sequencing the most valuable type-strain genomes for metagenomic binning, comparative biology and taxonomic classification.</title>
        <authorList>
            <person name="Goeker M."/>
        </authorList>
    </citation>
    <scope>NUCLEOTIDE SEQUENCE [LARGE SCALE GENOMIC DNA]</scope>
    <source>
        <strain evidence="6 7">DSM 16500</strain>
    </source>
</reference>
<dbReference type="GO" id="GO:0030674">
    <property type="term" value="F:protein-macromolecule adaptor activity"/>
    <property type="evidence" value="ECO:0007669"/>
    <property type="project" value="TreeGrafter"/>
</dbReference>
<feature type="domain" description="Outer membrane protein assembly factor BamE" evidence="5">
    <location>
        <begin position="29"/>
        <end position="97"/>
    </location>
</feature>
<proteinExistence type="inferred from homology"/>
<keyword evidence="2 4" id="KW-0472">Membrane</keyword>
<protein>
    <recommendedName>
        <fullName evidence="4">Outer membrane protein assembly factor BamE</fullName>
    </recommendedName>
</protein>
<keyword evidence="3 4" id="KW-0998">Cell outer membrane</keyword>
<dbReference type="GO" id="GO:0043165">
    <property type="term" value="P:Gram-negative-bacterium-type cell outer membrane assembly"/>
    <property type="evidence" value="ECO:0007669"/>
    <property type="project" value="UniProtKB-UniRule"/>
</dbReference>
<dbReference type="GO" id="GO:0051205">
    <property type="term" value="P:protein insertion into membrane"/>
    <property type="evidence" value="ECO:0007669"/>
    <property type="project" value="UniProtKB-UniRule"/>
</dbReference>
<accession>A0A370GX45</accession>
<dbReference type="PANTHER" id="PTHR37482:SF1">
    <property type="entry name" value="OUTER MEMBRANE PROTEIN ASSEMBLY FACTOR BAME"/>
    <property type="match status" value="1"/>
</dbReference>
<dbReference type="PROSITE" id="PS51257">
    <property type="entry name" value="PROKAR_LIPOPROTEIN"/>
    <property type="match status" value="1"/>
</dbReference>
<dbReference type="Gene3D" id="3.30.1450.10">
    <property type="match status" value="1"/>
</dbReference>
<keyword evidence="7" id="KW-1185">Reference proteome</keyword>
<comment type="subcellular location">
    <subcellularLocation>
        <location evidence="4">Cell outer membrane</location>
        <topology evidence="4">Lipid-anchor</topology>
    </subcellularLocation>
</comment>
<evidence type="ECO:0000313" key="7">
    <source>
        <dbReference type="Proteomes" id="UP000254720"/>
    </source>
</evidence>
<sequence length="100" mass="11685">MKKLISLVLISFFVTGCFFRVHKIDVDQGNIITEENVRELHKGMSQSQVKEIMGNPVLVNIFTPERMDYVYTLQKGHEKMSEKRLTLVFRRGTLQEIIQN</sequence>
<evidence type="ECO:0000256" key="3">
    <source>
        <dbReference type="ARBA" id="ARBA00023237"/>
    </source>
</evidence>
<dbReference type="RefSeq" id="WP_114833530.1">
    <property type="nucleotide sequence ID" value="NZ_LR699114.1"/>
</dbReference>
<keyword evidence="1 4" id="KW-0732">Signal</keyword>
<comment type="similarity">
    <text evidence="4">Belongs to the BamE family.</text>
</comment>
<organism evidence="6 7">
    <name type="scientific">Aquicella lusitana</name>
    <dbReference type="NCBI Taxonomy" id="254246"/>
    <lineage>
        <taxon>Bacteria</taxon>
        <taxon>Pseudomonadati</taxon>
        <taxon>Pseudomonadota</taxon>
        <taxon>Gammaproteobacteria</taxon>
        <taxon>Legionellales</taxon>
        <taxon>Coxiellaceae</taxon>
        <taxon>Aquicella</taxon>
    </lineage>
</organism>
<dbReference type="OrthoDB" id="9808250at2"/>
<dbReference type="InterPro" id="IPR026592">
    <property type="entry name" value="BamE"/>
</dbReference>
<evidence type="ECO:0000313" key="6">
    <source>
        <dbReference type="EMBL" id="RDI48049.1"/>
    </source>
</evidence>
<comment type="function">
    <text evidence="4">Part of the outer membrane protein assembly complex, which is involved in assembly and insertion of beta-barrel proteins into the outer membrane.</text>
</comment>
<dbReference type="GO" id="GO:1990063">
    <property type="term" value="C:Bam protein complex"/>
    <property type="evidence" value="ECO:0007669"/>
    <property type="project" value="TreeGrafter"/>
</dbReference>
<dbReference type="Proteomes" id="UP000254720">
    <property type="component" value="Unassembled WGS sequence"/>
</dbReference>
<evidence type="ECO:0000256" key="1">
    <source>
        <dbReference type="ARBA" id="ARBA00022729"/>
    </source>
</evidence>
<keyword evidence="4" id="KW-0449">Lipoprotein</keyword>
<gene>
    <name evidence="4" type="primary">bamE</name>
    <name evidence="6" type="ORF">C8D86_10313</name>
</gene>
<evidence type="ECO:0000256" key="4">
    <source>
        <dbReference type="HAMAP-Rule" id="MF_00925"/>
    </source>
</evidence>
<comment type="caution">
    <text evidence="6">The sequence shown here is derived from an EMBL/GenBank/DDBJ whole genome shotgun (WGS) entry which is preliminary data.</text>
</comment>